<comment type="caution">
    <text evidence="2">The sequence shown here is derived from an EMBL/GenBank/DDBJ whole genome shotgun (WGS) entry which is preliminary data.</text>
</comment>
<reference evidence="2" key="1">
    <citation type="submission" date="2023-03" db="EMBL/GenBank/DDBJ databases">
        <title>Massive genome expansion in bonnet fungi (Mycena s.s.) driven by repeated elements and novel gene families across ecological guilds.</title>
        <authorList>
            <consortium name="Lawrence Berkeley National Laboratory"/>
            <person name="Harder C.B."/>
            <person name="Miyauchi S."/>
            <person name="Viragh M."/>
            <person name="Kuo A."/>
            <person name="Thoen E."/>
            <person name="Andreopoulos B."/>
            <person name="Lu D."/>
            <person name="Skrede I."/>
            <person name="Drula E."/>
            <person name="Henrissat B."/>
            <person name="Morin E."/>
            <person name="Kohler A."/>
            <person name="Barry K."/>
            <person name="LaButti K."/>
            <person name="Morin E."/>
            <person name="Salamov A."/>
            <person name="Lipzen A."/>
            <person name="Mereny Z."/>
            <person name="Hegedus B."/>
            <person name="Baldrian P."/>
            <person name="Stursova M."/>
            <person name="Weitz H."/>
            <person name="Taylor A."/>
            <person name="Grigoriev I.V."/>
            <person name="Nagy L.G."/>
            <person name="Martin F."/>
            <person name="Kauserud H."/>
        </authorList>
    </citation>
    <scope>NUCLEOTIDE SEQUENCE</scope>
    <source>
        <strain evidence="2">CBHHK067</strain>
    </source>
</reference>
<evidence type="ECO:0000313" key="2">
    <source>
        <dbReference type="EMBL" id="KAJ7696284.1"/>
    </source>
</evidence>
<accession>A0AAD7DQZ9</accession>
<name>A0AAD7DQZ9_MYCRO</name>
<feature type="compositionally biased region" description="Basic and acidic residues" evidence="1">
    <location>
        <begin position="1"/>
        <end position="20"/>
    </location>
</feature>
<proteinExistence type="predicted"/>
<keyword evidence="3" id="KW-1185">Reference proteome</keyword>
<feature type="region of interest" description="Disordered" evidence="1">
    <location>
        <begin position="1"/>
        <end position="66"/>
    </location>
</feature>
<protein>
    <submittedName>
        <fullName evidence="2">Uncharacterized protein</fullName>
    </submittedName>
</protein>
<organism evidence="2 3">
    <name type="scientific">Mycena rosella</name>
    <name type="common">Pink bonnet</name>
    <name type="synonym">Agaricus rosellus</name>
    <dbReference type="NCBI Taxonomy" id="1033263"/>
    <lineage>
        <taxon>Eukaryota</taxon>
        <taxon>Fungi</taxon>
        <taxon>Dikarya</taxon>
        <taxon>Basidiomycota</taxon>
        <taxon>Agaricomycotina</taxon>
        <taxon>Agaricomycetes</taxon>
        <taxon>Agaricomycetidae</taxon>
        <taxon>Agaricales</taxon>
        <taxon>Marasmiineae</taxon>
        <taxon>Mycenaceae</taxon>
        <taxon>Mycena</taxon>
    </lineage>
</organism>
<sequence length="234" mass="24925">MTSICRHDGHNDNDAPDDARPAPAPHALDALLGETPLLVERRSSPGSPAFNSGHARSASTISTESKRSGRLFLAAHAPRSSSFALFAAPPVPTNHDHARLTPVARPTLFLRVPPAASAFVSSPAERTPLPSPLSPTFNLNSPAPAADACRRKMAKLVRTLGENVPPELVFTAARVRRRASTLTSSVPEFVLERRRTAAVAAEEKTAPRPSFNADEPFSFPFTVPFAPSLSACVV</sequence>
<evidence type="ECO:0000256" key="1">
    <source>
        <dbReference type="SAM" id="MobiDB-lite"/>
    </source>
</evidence>
<dbReference type="EMBL" id="JARKIE010000035">
    <property type="protein sequence ID" value="KAJ7696284.1"/>
    <property type="molecule type" value="Genomic_DNA"/>
</dbReference>
<gene>
    <name evidence="2" type="ORF">B0H17DRAFT_407139</name>
</gene>
<dbReference type="AlphaFoldDB" id="A0AAD7DQZ9"/>
<evidence type="ECO:0000313" key="3">
    <source>
        <dbReference type="Proteomes" id="UP001221757"/>
    </source>
</evidence>
<dbReference type="Proteomes" id="UP001221757">
    <property type="component" value="Unassembled WGS sequence"/>
</dbReference>